<keyword evidence="3" id="KW-0813">Transport</keyword>
<feature type="domain" description="Soluble ligand binding" evidence="16">
    <location>
        <begin position="147"/>
        <end position="180"/>
    </location>
</feature>
<keyword evidence="4" id="KW-1134">Transmembrane beta strand</keyword>
<dbReference type="GO" id="GO:0046930">
    <property type="term" value="C:pore complex"/>
    <property type="evidence" value="ECO:0007669"/>
    <property type="project" value="UniProtKB-KW"/>
</dbReference>
<sequence>MLSPRPVEQRVIGWMLLVLVVLGLSPDVALGQLGVPQTAPSQSVPNQTAPGFGYSEHGGMALQDDLGIAPGDVLTLTVFDTPEFTGPIRVANDGTIQLPLVGKVTIAGLTTSAAAELIRNLLIKGDFMKDPQVILSFTDFGNHSAVVLGEVSRPGSVPLTGNRTLYEVIAGAGGAAVTAGDTVTIVHAGAQQATETYTMHWDRPLQGQPNPLVRSGDTVQVSRAGIIYIVGKVAKSGGYPINHEKITVAQAIVWAGGIQSLSKASHARLVRQTPNGRVVTELNLPDIVNGKLPDVPMQDNDLLYVPTSLTKTAIARGLEAAITITSALVIYKNQGTH</sequence>
<dbReference type="Gene3D" id="3.10.560.10">
    <property type="entry name" value="Outer membrane lipoprotein wza domain like"/>
    <property type="match status" value="2"/>
</dbReference>
<evidence type="ECO:0000256" key="8">
    <source>
        <dbReference type="ARBA" id="ARBA00023047"/>
    </source>
</evidence>
<evidence type="ECO:0000256" key="4">
    <source>
        <dbReference type="ARBA" id="ARBA00022452"/>
    </source>
</evidence>
<keyword evidence="5" id="KW-0762">Sugar transport</keyword>
<dbReference type="PANTHER" id="PTHR33619:SF3">
    <property type="entry name" value="POLYSACCHARIDE EXPORT PROTEIN GFCE-RELATED"/>
    <property type="match status" value="1"/>
</dbReference>
<evidence type="ECO:0000259" key="17">
    <source>
        <dbReference type="Pfam" id="PF22461"/>
    </source>
</evidence>
<comment type="similarity">
    <text evidence="2">Belongs to the BexD/CtrA/VexA family.</text>
</comment>
<feature type="domain" description="Polysaccharide export protein N-terminal" evidence="15">
    <location>
        <begin position="64"/>
        <end position="136"/>
    </location>
</feature>
<evidence type="ECO:0000256" key="5">
    <source>
        <dbReference type="ARBA" id="ARBA00022597"/>
    </source>
</evidence>
<feature type="domain" description="SLBB" evidence="17">
    <location>
        <begin position="227"/>
        <end position="305"/>
    </location>
</feature>
<evidence type="ECO:0000259" key="16">
    <source>
        <dbReference type="Pfam" id="PF10531"/>
    </source>
</evidence>
<dbReference type="AlphaFoldDB" id="E8UZE0"/>
<accession>E8UZE0</accession>
<evidence type="ECO:0000313" key="19">
    <source>
        <dbReference type="Proteomes" id="UP000006844"/>
    </source>
</evidence>
<dbReference type="RefSeq" id="WP_013568953.1">
    <property type="nucleotide sequence ID" value="NC_014963.1"/>
</dbReference>
<keyword evidence="8" id="KW-0625">Polysaccharide transport</keyword>
<keyword evidence="9" id="KW-0406">Ion transport</keyword>
<dbReference type="Pfam" id="PF10531">
    <property type="entry name" value="SLBB"/>
    <property type="match status" value="1"/>
</dbReference>
<gene>
    <name evidence="18" type="ordered locus">AciPR4_2440</name>
</gene>
<name>E8UZE0_TERSS</name>
<evidence type="ECO:0000256" key="13">
    <source>
        <dbReference type="ARBA" id="ARBA00023237"/>
    </source>
</evidence>
<evidence type="ECO:0000256" key="11">
    <source>
        <dbReference type="ARBA" id="ARBA00023136"/>
    </source>
</evidence>
<dbReference type="Gene3D" id="3.30.1950.10">
    <property type="entry name" value="wza like domain"/>
    <property type="match status" value="1"/>
</dbReference>
<organism evidence="18 19">
    <name type="scientific">Terriglobus saanensis (strain ATCC BAA-1853 / DSM 23119 / SP1PR4)</name>
    <dbReference type="NCBI Taxonomy" id="401053"/>
    <lineage>
        <taxon>Bacteria</taxon>
        <taxon>Pseudomonadati</taxon>
        <taxon>Acidobacteriota</taxon>
        <taxon>Terriglobia</taxon>
        <taxon>Terriglobales</taxon>
        <taxon>Acidobacteriaceae</taxon>
        <taxon>Terriglobus</taxon>
    </lineage>
</organism>
<keyword evidence="12" id="KW-0564">Palmitate</keyword>
<dbReference type="Pfam" id="PF22461">
    <property type="entry name" value="SLBB_2"/>
    <property type="match status" value="1"/>
</dbReference>
<comment type="subcellular location">
    <subcellularLocation>
        <location evidence="1">Cell outer membrane</location>
        <topology evidence="1">Multi-pass membrane protein</topology>
    </subcellularLocation>
</comment>
<dbReference type="InterPro" id="IPR054765">
    <property type="entry name" value="SLBB_dom"/>
</dbReference>
<dbReference type="STRING" id="401053.AciPR4_2440"/>
<keyword evidence="10" id="KW-0626">Porin</keyword>
<keyword evidence="13" id="KW-0998">Cell outer membrane</keyword>
<evidence type="ECO:0000256" key="2">
    <source>
        <dbReference type="ARBA" id="ARBA00009450"/>
    </source>
</evidence>
<protein>
    <submittedName>
        <fullName evidence="18">Polysaccharide export protein</fullName>
    </submittedName>
</protein>
<evidence type="ECO:0000313" key="18">
    <source>
        <dbReference type="EMBL" id="ADV83220.1"/>
    </source>
</evidence>
<dbReference type="GO" id="GO:0015159">
    <property type="term" value="F:polysaccharide transmembrane transporter activity"/>
    <property type="evidence" value="ECO:0007669"/>
    <property type="project" value="InterPro"/>
</dbReference>
<dbReference type="Proteomes" id="UP000006844">
    <property type="component" value="Chromosome"/>
</dbReference>
<dbReference type="EMBL" id="CP002467">
    <property type="protein sequence ID" value="ADV83220.1"/>
    <property type="molecule type" value="Genomic_DNA"/>
</dbReference>
<dbReference type="GO" id="GO:0009279">
    <property type="term" value="C:cell outer membrane"/>
    <property type="evidence" value="ECO:0007669"/>
    <property type="project" value="UniProtKB-SubCell"/>
</dbReference>
<evidence type="ECO:0000259" key="15">
    <source>
        <dbReference type="Pfam" id="PF02563"/>
    </source>
</evidence>
<evidence type="ECO:0000256" key="7">
    <source>
        <dbReference type="ARBA" id="ARBA00022729"/>
    </source>
</evidence>
<evidence type="ECO:0000256" key="10">
    <source>
        <dbReference type="ARBA" id="ARBA00023114"/>
    </source>
</evidence>
<dbReference type="HOGENOM" id="CLU_038343_0_1_0"/>
<dbReference type="GO" id="GO:0015288">
    <property type="term" value="F:porin activity"/>
    <property type="evidence" value="ECO:0007669"/>
    <property type="project" value="UniProtKB-KW"/>
</dbReference>
<dbReference type="InterPro" id="IPR003715">
    <property type="entry name" value="Poly_export_N"/>
</dbReference>
<reference evidence="18 19" key="1">
    <citation type="journal article" date="2012" name="Stand. Genomic Sci.">
        <title>Complete genome sequence of Terriglobus saanensis type strain SP1PR4(T), an Acidobacteria from tundra soil.</title>
        <authorList>
            <person name="Rawat S.R."/>
            <person name="Mannisto M.K."/>
            <person name="Starovoytov V."/>
            <person name="Goodwin L."/>
            <person name="Nolan M."/>
            <person name="Hauser L."/>
            <person name="Land M."/>
            <person name="Davenport K.W."/>
            <person name="Woyke T."/>
            <person name="Haggblom M.M."/>
        </authorList>
    </citation>
    <scope>NUCLEOTIDE SEQUENCE</scope>
    <source>
        <strain evidence="19">ATCC BAA-1853 / DSM 23119 / SP1PR4</strain>
    </source>
</reference>
<dbReference type="InterPro" id="IPR019554">
    <property type="entry name" value="Soluble_ligand-bd"/>
</dbReference>
<dbReference type="KEGG" id="tsa:AciPR4_2440"/>
<evidence type="ECO:0000256" key="1">
    <source>
        <dbReference type="ARBA" id="ARBA00004571"/>
    </source>
</evidence>
<keyword evidence="19" id="KW-1185">Reference proteome</keyword>
<dbReference type="Pfam" id="PF02563">
    <property type="entry name" value="Poly_export"/>
    <property type="match status" value="1"/>
</dbReference>
<keyword evidence="11" id="KW-0472">Membrane</keyword>
<evidence type="ECO:0000256" key="12">
    <source>
        <dbReference type="ARBA" id="ARBA00023139"/>
    </source>
</evidence>
<evidence type="ECO:0000256" key="3">
    <source>
        <dbReference type="ARBA" id="ARBA00022448"/>
    </source>
</evidence>
<dbReference type="PANTHER" id="PTHR33619">
    <property type="entry name" value="POLYSACCHARIDE EXPORT PROTEIN GFCE-RELATED"/>
    <property type="match status" value="1"/>
</dbReference>
<dbReference type="GO" id="GO:0006811">
    <property type="term" value="P:monoatomic ion transport"/>
    <property type="evidence" value="ECO:0007669"/>
    <property type="project" value="UniProtKB-KW"/>
</dbReference>
<keyword evidence="6" id="KW-0812">Transmembrane</keyword>
<evidence type="ECO:0000256" key="6">
    <source>
        <dbReference type="ARBA" id="ARBA00022692"/>
    </source>
</evidence>
<keyword evidence="7" id="KW-0732">Signal</keyword>
<dbReference type="eggNOG" id="COG1596">
    <property type="taxonomic scope" value="Bacteria"/>
</dbReference>
<evidence type="ECO:0000256" key="14">
    <source>
        <dbReference type="ARBA" id="ARBA00023288"/>
    </source>
</evidence>
<keyword evidence="14" id="KW-0449">Lipoprotein</keyword>
<dbReference type="InterPro" id="IPR049712">
    <property type="entry name" value="Poly_export"/>
</dbReference>
<evidence type="ECO:0000256" key="9">
    <source>
        <dbReference type="ARBA" id="ARBA00023065"/>
    </source>
</evidence>
<proteinExistence type="inferred from homology"/>